<dbReference type="Proteomes" id="UP000053144">
    <property type="component" value="Chromosome 11"/>
</dbReference>
<organism evidence="1 2">
    <name type="scientific">Phaseolus angularis</name>
    <name type="common">Azuki bean</name>
    <name type="synonym">Vigna angularis</name>
    <dbReference type="NCBI Taxonomy" id="3914"/>
    <lineage>
        <taxon>Eukaryota</taxon>
        <taxon>Viridiplantae</taxon>
        <taxon>Streptophyta</taxon>
        <taxon>Embryophyta</taxon>
        <taxon>Tracheophyta</taxon>
        <taxon>Spermatophyta</taxon>
        <taxon>Magnoliopsida</taxon>
        <taxon>eudicotyledons</taxon>
        <taxon>Gunneridae</taxon>
        <taxon>Pentapetalae</taxon>
        <taxon>rosids</taxon>
        <taxon>fabids</taxon>
        <taxon>Fabales</taxon>
        <taxon>Fabaceae</taxon>
        <taxon>Papilionoideae</taxon>
        <taxon>50 kb inversion clade</taxon>
        <taxon>NPAAA clade</taxon>
        <taxon>indigoferoid/millettioid clade</taxon>
        <taxon>Phaseoleae</taxon>
        <taxon>Vigna</taxon>
    </lineage>
</organism>
<protein>
    <submittedName>
        <fullName evidence="1">Uncharacterized protein</fullName>
    </submittedName>
</protein>
<gene>
    <name evidence="1" type="ORF">LR48_Vigan11g030200</name>
</gene>
<sequence length="116" mass="12833">MALPLSANLQVALNALSKGGAQRWPGSKELCEVLDKLETGIKHLGDHVERCGKCEQACGTRSKNVIQVQLADVERSWASAEHRPNNKELCEVLDKLKVDIELLRGHAKQCEFDSNL</sequence>
<dbReference type="Gramene" id="KOM57270">
    <property type="protein sequence ID" value="KOM57270"/>
    <property type="gene ID" value="LR48_Vigan11g030200"/>
</dbReference>
<dbReference type="AlphaFoldDB" id="A0A0L9VQC7"/>
<accession>A0A0L9VQC7</accession>
<evidence type="ECO:0000313" key="1">
    <source>
        <dbReference type="EMBL" id="KOM57270.1"/>
    </source>
</evidence>
<reference evidence="2" key="1">
    <citation type="journal article" date="2015" name="Proc. Natl. Acad. Sci. U.S.A.">
        <title>Genome sequencing of adzuki bean (Vigna angularis) provides insight into high starch and low fat accumulation and domestication.</title>
        <authorList>
            <person name="Yang K."/>
            <person name="Tian Z."/>
            <person name="Chen C."/>
            <person name="Luo L."/>
            <person name="Zhao B."/>
            <person name="Wang Z."/>
            <person name="Yu L."/>
            <person name="Li Y."/>
            <person name="Sun Y."/>
            <person name="Li W."/>
            <person name="Chen Y."/>
            <person name="Li Y."/>
            <person name="Zhang Y."/>
            <person name="Ai D."/>
            <person name="Zhao J."/>
            <person name="Shang C."/>
            <person name="Ma Y."/>
            <person name="Wu B."/>
            <person name="Wang M."/>
            <person name="Gao L."/>
            <person name="Sun D."/>
            <person name="Zhang P."/>
            <person name="Guo F."/>
            <person name="Wang W."/>
            <person name="Li Y."/>
            <person name="Wang J."/>
            <person name="Varshney R.K."/>
            <person name="Wang J."/>
            <person name="Ling H.Q."/>
            <person name="Wan P."/>
        </authorList>
    </citation>
    <scope>NUCLEOTIDE SEQUENCE</scope>
    <source>
        <strain evidence="2">cv. Jingnong 6</strain>
    </source>
</reference>
<name>A0A0L9VQC7_PHAAN</name>
<proteinExistence type="predicted"/>
<dbReference type="EMBL" id="CM003381">
    <property type="protein sequence ID" value="KOM57270.1"/>
    <property type="molecule type" value="Genomic_DNA"/>
</dbReference>
<evidence type="ECO:0000313" key="2">
    <source>
        <dbReference type="Proteomes" id="UP000053144"/>
    </source>
</evidence>